<name>A0A8J7YSV4_9ARCH</name>
<comment type="caution">
    <text evidence="2">The sequence shown here is derived from an EMBL/GenBank/DDBJ whole genome shotgun (WGS) entry which is preliminary data.</text>
</comment>
<protein>
    <recommendedName>
        <fullName evidence="4">DinB family protein</fullName>
    </recommendedName>
</protein>
<dbReference type="PANTHER" id="PTHR37302:SF3">
    <property type="entry name" value="DAMAGE-INDUCIBLE PROTEIN DINB"/>
    <property type="match status" value="1"/>
</dbReference>
<evidence type="ECO:0000313" key="3">
    <source>
        <dbReference type="Proteomes" id="UP000750197"/>
    </source>
</evidence>
<evidence type="ECO:0000256" key="1">
    <source>
        <dbReference type="ARBA" id="ARBA00022723"/>
    </source>
</evidence>
<evidence type="ECO:0008006" key="4">
    <source>
        <dbReference type="Google" id="ProtNLM"/>
    </source>
</evidence>
<proteinExistence type="predicted"/>
<dbReference type="EMBL" id="JAHEAC010000083">
    <property type="protein sequence ID" value="MBX8644656.1"/>
    <property type="molecule type" value="Genomic_DNA"/>
</dbReference>
<keyword evidence="1" id="KW-0479">Metal-binding</keyword>
<dbReference type="PANTHER" id="PTHR37302">
    <property type="entry name" value="SLR1116 PROTEIN"/>
    <property type="match status" value="1"/>
</dbReference>
<dbReference type="Pfam" id="PF05163">
    <property type="entry name" value="DinB"/>
    <property type="match status" value="1"/>
</dbReference>
<dbReference type="InterPro" id="IPR007837">
    <property type="entry name" value="DinB"/>
</dbReference>
<dbReference type="Gene3D" id="1.20.120.450">
    <property type="entry name" value="dinb family like domain"/>
    <property type="match status" value="1"/>
</dbReference>
<evidence type="ECO:0000313" key="2">
    <source>
        <dbReference type="EMBL" id="MBX8644656.1"/>
    </source>
</evidence>
<accession>A0A8J7YSV4</accession>
<dbReference type="GO" id="GO:0046872">
    <property type="term" value="F:metal ion binding"/>
    <property type="evidence" value="ECO:0007669"/>
    <property type="project" value="UniProtKB-KW"/>
</dbReference>
<gene>
    <name evidence="2" type="ORF">KIY12_08055</name>
</gene>
<organism evidence="2 3">
    <name type="scientific">Candidatus Sysuiplasma superficiale</name>
    <dbReference type="NCBI Taxonomy" id="2823368"/>
    <lineage>
        <taxon>Archaea</taxon>
        <taxon>Methanobacteriati</taxon>
        <taxon>Thermoplasmatota</taxon>
        <taxon>Thermoplasmata</taxon>
        <taxon>Candidatus Sysuiplasmatales</taxon>
        <taxon>Candidatus Sysuiplasmataceae</taxon>
        <taxon>Candidatus Sysuiplasma</taxon>
    </lineage>
</organism>
<dbReference type="AlphaFoldDB" id="A0A8J7YSV4"/>
<sequence>MMMTDVRELFNYARMVRRRFAEKLSTLPADVVEKNMEASFYSMKNVLLHMIDNEDWIVNYVITGRQDSYVRRKWESYANMGDVVDHMHSVESGTDAFFESIDDAALARVVVLKNSAGNEFRLSVEECLLQSFTEQLYHMGELIALLWQHDIEPPPMQWFYNNPRAPS</sequence>
<reference evidence="2" key="1">
    <citation type="submission" date="2021-05" db="EMBL/GenBank/DDBJ databases">
        <title>Genomic insights into ecological role and evolution of a novel Thermoplasmata order Candidatus Sysuiplasmatales.</title>
        <authorList>
            <person name="Yuan Y."/>
        </authorList>
    </citation>
    <scope>NUCLEOTIDE SEQUENCE</scope>
    <source>
        <strain evidence="2">TUT19-bin139</strain>
    </source>
</reference>
<dbReference type="SUPFAM" id="SSF109854">
    <property type="entry name" value="DinB/YfiT-like putative metalloenzymes"/>
    <property type="match status" value="1"/>
</dbReference>
<dbReference type="Proteomes" id="UP000750197">
    <property type="component" value="Unassembled WGS sequence"/>
</dbReference>
<dbReference type="InterPro" id="IPR034660">
    <property type="entry name" value="DinB/YfiT-like"/>
</dbReference>